<dbReference type="EMBL" id="FPBA01000037">
    <property type="protein sequence ID" value="SFU07666.1"/>
    <property type="molecule type" value="Genomic_DNA"/>
</dbReference>
<dbReference type="PANTHER" id="PTHR43211">
    <property type="entry name" value="FUMARYLACETOACETATE HYDROLASE"/>
    <property type="match status" value="1"/>
</dbReference>
<organism evidence="3 4">
    <name type="scientific">Geodermatophilus amargosae</name>
    <dbReference type="NCBI Taxonomy" id="1296565"/>
    <lineage>
        <taxon>Bacteria</taxon>
        <taxon>Bacillati</taxon>
        <taxon>Actinomycetota</taxon>
        <taxon>Actinomycetes</taxon>
        <taxon>Geodermatophilales</taxon>
        <taxon>Geodermatophilaceae</taxon>
        <taxon>Geodermatophilus</taxon>
    </lineage>
</organism>
<dbReference type="PANTHER" id="PTHR43211:SF1">
    <property type="entry name" value="BLL6422 PROTEIN"/>
    <property type="match status" value="1"/>
</dbReference>
<name>A0A1I7D7J3_9ACTN</name>
<dbReference type="Gene3D" id="3.90.850.10">
    <property type="entry name" value="Fumarylacetoacetase-like, C-terminal domain"/>
    <property type="match status" value="1"/>
</dbReference>
<evidence type="ECO:0000313" key="4">
    <source>
        <dbReference type="Proteomes" id="UP000199546"/>
    </source>
</evidence>
<evidence type="ECO:0000313" key="3">
    <source>
        <dbReference type="EMBL" id="SFU07666.1"/>
    </source>
</evidence>
<accession>A0A1I7D7J3</accession>
<dbReference type="AlphaFoldDB" id="A0A1I7D7J3"/>
<feature type="domain" description="Fumarylacetoacetase-like C-terminal" evidence="2">
    <location>
        <begin position="76"/>
        <end position="298"/>
    </location>
</feature>
<dbReference type="RefSeq" id="WP_245785015.1">
    <property type="nucleotide sequence ID" value="NZ_FPBA01000037.1"/>
</dbReference>
<dbReference type="InterPro" id="IPR011234">
    <property type="entry name" value="Fumarylacetoacetase-like_C"/>
</dbReference>
<protein>
    <submittedName>
        <fullName evidence="3">2-keto-4-pentenoate hydratase/2-oxohepta-3-ene-1,7-dioic acid hydratase (Catechol pathway)</fullName>
    </submittedName>
</protein>
<feature type="region of interest" description="Disordered" evidence="1">
    <location>
        <begin position="298"/>
        <end position="317"/>
    </location>
</feature>
<dbReference type="Proteomes" id="UP000199546">
    <property type="component" value="Unassembled WGS sequence"/>
</dbReference>
<proteinExistence type="predicted"/>
<gene>
    <name evidence="3" type="ORF">SAMN05660657_05426</name>
</gene>
<feature type="compositionally biased region" description="Basic residues" evidence="1">
    <location>
        <begin position="308"/>
        <end position="317"/>
    </location>
</feature>
<dbReference type="SUPFAM" id="SSF56529">
    <property type="entry name" value="FAH"/>
    <property type="match status" value="1"/>
</dbReference>
<keyword evidence="4" id="KW-1185">Reference proteome</keyword>
<sequence length="317" mass="34264">MRLTTLLTPDGPRVGVLDGSMTDGVVRLLDAGPTLLDVIRGGEEALADAARQAARSAEVLELGQAAIGPLLDPPSVRDFLTYEAHLAELTGAPPPDEWYEMPLFYFSNPASVVAPFGDVRMPPYVTQYDYELEVAAVVGRAGSDLTSEQASGHIVGYTLFNDWSARDLQVHEFRFPMGPSKSKDAAITLGPWLVTADEVADRVVDGRLALRTEVRLNGERVGGDLTSNMAWSFAELVAHASRGTVVRPGDVLGSGTCGTGCLAEIKRTQPDTAPDWLRVGDVVRMEVEELGSIENRLVPGPDPLPVPRGRRRIHRED</sequence>
<evidence type="ECO:0000256" key="1">
    <source>
        <dbReference type="SAM" id="MobiDB-lite"/>
    </source>
</evidence>
<dbReference type="GO" id="GO:0003824">
    <property type="term" value="F:catalytic activity"/>
    <property type="evidence" value="ECO:0007669"/>
    <property type="project" value="InterPro"/>
</dbReference>
<reference evidence="4" key="1">
    <citation type="submission" date="2016-10" db="EMBL/GenBank/DDBJ databases">
        <authorList>
            <person name="Varghese N."/>
            <person name="Submissions S."/>
        </authorList>
    </citation>
    <scope>NUCLEOTIDE SEQUENCE [LARGE SCALE GENOMIC DNA]</scope>
    <source>
        <strain evidence="4">DSM 46136</strain>
    </source>
</reference>
<dbReference type="Pfam" id="PF01557">
    <property type="entry name" value="FAA_hydrolase"/>
    <property type="match status" value="1"/>
</dbReference>
<dbReference type="InterPro" id="IPR036663">
    <property type="entry name" value="Fumarylacetoacetase_C_sf"/>
</dbReference>
<evidence type="ECO:0000259" key="2">
    <source>
        <dbReference type="Pfam" id="PF01557"/>
    </source>
</evidence>
<dbReference type="STRING" id="1296565.SAMN05660657_05426"/>